<dbReference type="AlphaFoldDB" id="A0AAW5NWE3"/>
<dbReference type="InterPro" id="IPR041700">
    <property type="entry name" value="OMP_b-brl_3"/>
</dbReference>
<reference evidence="2" key="1">
    <citation type="submission" date="2022-08" db="EMBL/GenBank/DDBJ databases">
        <title>Genome Sequencing of Bacteroides fragilis Group Isolates with Nanopore Technology.</title>
        <authorList>
            <person name="Tisza M.J."/>
            <person name="Smith D."/>
            <person name="Dekker J.P."/>
        </authorList>
    </citation>
    <scope>NUCLEOTIDE SEQUENCE</scope>
    <source>
        <strain evidence="2">BFG-351</strain>
    </source>
</reference>
<feature type="domain" description="Outer membrane protein beta-barrel" evidence="1">
    <location>
        <begin position="5"/>
        <end position="101"/>
    </location>
</feature>
<gene>
    <name evidence="2" type="ORF">NXW97_12710</name>
</gene>
<dbReference type="EMBL" id="JANUTS010000001">
    <property type="protein sequence ID" value="MCS2792859.1"/>
    <property type="molecule type" value="Genomic_DNA"/>
</dbReference>
<dbReference type="Pfam" id="PF14905">
    <property type="entry name" value="OMP_b-brl_3"/>
    <property type="match status" value="1"/>
</dbReference>
<dbReference type="RefSeq" id="WP_231946180.1">
    <property type="nucleotide sequence ID" value="NZ_JADPGR010000018.1"/>
</dbReference>
<evidence type="ECO:0000313" key="3">
    <source>
        <dbReference type="Proteomes" id="UP001204548"/>
    </source>
</evidence>
<evidence type="ECO:0000313" key="2">
    <source>
        <dbReference type="EMBL" id="MCS2792859.1"/>
    </source>
</evidence>
<dbReference type="Proteomes" id="UP001204548">
    <property type="component" value="Unassembled WGS sequence"/>
</dbReference>
<accession>A0AAW5NWE3</accession>
<comment type="caution">
    <text evidence="2">The sequence shown here is derived from an EMBL/GenBank/DDBJ whole genome shotgun (WGS) entry which is preliminary data.</text>
</comment>
<name>A0AAW5NWE3_9BACE</name>
<proteinExistence type="predicted"/>
<protein>
    <submittedName>
        <fullName evidence="2">Outer membrane beta-barrel family protein</fullName>
    </submittedName>
</protein>
<evidence type="ECO:0000259" key="1">
    <source>
        <dbReference type="Pfam" id="PF14905"/>
    </source>
</evidence>
<sequence>MKKDNQRETFDYTFGAEANLNLPWDIKISSNIDCRLKRGYGGKNDTNRTLWNAQISKSFLKKKKATIRFHLYDILRENESSERSISENSITDRESSTSNVYFMAYIAYRFNTFGNKGKRQSTRSKDY</sequence>
<organism evidence="2 3">
    <name type="scientific">Bacteroides faecis</name>
    <dbReference type="NCBI Taxonomy" id="674529"/>
    <lineage>
        <taxon>Bacteria</taxon>
        <taxon>Pseudomonadati</taxon>
        <taxon>Bacteroidota</taxon>
        <taxon>Bacteroidia</taxon>
        <taxon>Bacteroidales</taxon>
        <taxon>Bacteroidaceae</taxon>
        <taxon>Bacteroides</taxon>
    </lineage>
</organism>